<feature type="region of interest" description="Disordered" evidence="1">
    <location>
        <begin position="267"/>
        <end position="291"/>
    </location>
</feature>
<evidence type="ECO:0000313" key="3">
    <source>
        <dbReference type="EMBL" id="HGQ74214.1"/>
    </source>
</evidence>
<accession>A0A7C4NVN1</accession>
<protein>
    <submittedName>
        <fullName evidence="3">Uncharacterized protein</fullName>
    </submittedName>
</protein>
<evidence type="ECO:0000256" key="2">
    <source>
        <dbReference type="SAM" id="Phobius"/>
    </source>
</evidence>
<dbReference type="AlphaFoldDB" id="A0A7C4NVN1"/>
<feature type="transmembrane region" description="Helical" evidence="2">
    <location>
        <begin position="7"/>
        <end position="29"/>
    </location>
</feature>
<dbReference type="EMBL" id="DTBP01000026">
    <property type="protein sequence ID" value="HGQ74214.1"/>
    <property type="molecule type" value="Genomic_DNA"/>
</dbReference>
<keyword evidence="2" id="KW-0472">Membrane</keyword>
<organism evidence="3">
    <name type="scientific">Staphylothermus marinus</name>
    <dbReference type="NCBI Taxonomy" id="2280"/>
    <lineage>
        <taxon>Archaea</taxon>
        <taxon>Thermoproteota</taxon>
        <taxon>Thermoprotei</taxon>
        <taxon>Desulfurococcales</taxon>
        <taxon>Desulfurococcaceae</taxon>
        <taxon>Staphylothermus</taxon>
    </lineage>
</organism>
<sequence length="291" mass="33861">MRFRINYRIILGSLAVITVVVFITIYSLMRTNVYSEPYSPIEDYDRATNILWTLTVSIDRKTEIKPTIIYELNIVSDNLSRYRSEAMYRTGLSYRDFYTIDTYFNITKADKEMFIASHILPSTWLKIVESINLLGSMDMVRALEVYREIKANVIYIIEKLKNSLGILENTSYREYAVKEEHVVKIDETCRVVNKTISILKEYIKLMELMERTRLEIERGGNVTESILRMIEEIRREVNTSLIEEISPAINDFISRASKNPGEVVVEERSREDTLTHPGVKSGGYGEEVYDD</sequence>
<gene>
    <name evidence="3" type="ORF">ENU20_03965</name>
</gene>
<name>A0A7C4NVN1_STAMA</name>
<proteinExistence type="predicted"/>
<evidence type="ECO:0000256" key="1">
    <source>
        <dbReference type="SAM" id="MobiDB-lite"/>
    </source>
</evidence>
<comment type="caution">
    <text evidence="3">The sequence shown here is derived from an EMBL/GenBank/DDBJ whole genome shotgun (WGS) entry which is preliminary data.</text>
</comment>
<keyword evidence="2" id="KW-0812">Transmembrane</keyword>
<keyword evidence="2" id="KW-1133">Transmembrane helix</keyword>
<reference evidence="3" key="1">
    <citation type="journal article" date="2020" name="mSystems">
        <title>Genome- and Community-Level Interaction Insights into Carbon Utilization and Element Cycling Functions of Hydrothermarchaeota in Hydrothermal Sediment.</title>
        <authorList>
            <person name="Zhou Z."/>
            <person name="Liu Y."/>
            <person name="Xu W."/>
            <person name="Pan J."/>
            <person name="Luo Z.H."/>
            <person name="Li M."/>
        </authorList>
    </citation>
    <scope>NUCLEOTIDE SEQUENCE [LARGE SCALE GENOMIC DNA]</scope>
    <source>
        <strain evidence="3">SpSt-648</strain>
    </source>
</reference>